<dbReference type="Proteomes" id="UP001408789">
    <property type="component" value="Unassembled WGS sequence"/>
</dbReference>
<dbReference type="Gene3D" id="1.10.20.10">
    <property type="entry name" value="Histone, subunit A"/>
    <property type="match status" value="1"/>
</dbReference>
<dbReference type="GO" id="GO:0017025">
    <property type="term" value="F:TBP-class protein binding"/>
    <property type="evidence" value="ECO:0007669"/>
    <property type="project" value="TreeGrafter"/>
</dbReference>
<keyword evidence="9" id="KW-1185">Reference proteome</keyword>
<feature type="compositionally biased region" description="Low complexity" evidence="6">
    <location>
        <begin position="25"/>
        <end position="38"/>
    </location>
</feature>
<keyword evidence="3" id="KW-0805">Transcription regulation</keyword>
<dbReference type="FunFam" id="1.10.20.10:FF:000011">
    <property type="entry name" value="Transcription initiation factor TFIID subunit 12"/>
    <property type="match status" value="1"/>
</dbReference>
<gene>
    <name evidence="8" type="ORF">SSX86_001114</name>
</gene>
<dbReference type="PANTHER" id="PTHR12264:SF21">
    <property type="entry name" value="TRANSCRIPTION INITIATION FACTOR TFIID SUBUNIT 12"/>
    <property type="match status" value="1"/>
</dbReference>
<dbReference type="AlphaFoldDB" id="A0AAP0DUD7"/>
<dbReference type="GO" id="GO:0003677">
    <property type="term" value="F:DNA binding"/>
    <property type="evidence" value="ECO:0007669"/>
    <property type="project" value="TreeGrafter"/>
</dbReference>
<feature type="compositionally biased region" description="Polar residues" evidence="6">
    <location>
        <begin position="219"/>
        <end position="233"/>
    </location>
</feature>
<feature type="compositionally biased region" description="Polar residues" evidence="6">
    <location>
        <begin position="254"/>
        <end position="263"/>
    </location>
</feature>
<dbReference type="GO" id="GO:0051123">
    <property type="term" value="P:RNA polymerase II preinitiation complex assembly"/>
    <property type="evidence" value="ECO:0007669"/>
    <property type="project" value="TreeGrafter"/>
</dbReference>
<feature type="compositionally biased region" description="Low complexity" evidence="6">
    <location>
        <begin position="159"/>
        <end position="181"/>
    </location>
</feature>
<dbReference type="InterPro" id="IPR009072">
    <property type="entry name" value="Histone-fold"/>
</dbReference>
<dbReference type="GO" id="GO:0046982">
    <property type="term" value="F:protein heterodimerization activity"/>
    <property type="evidence" value="ECO:0007669"/>
    <property type="project" value="InterPro"/>
</dbReference>
<comment type="caution">
    <text evidence="8">The sequence shown here is derived from an EMBL/GenBank/DDBJ whole genome shotgun (WGS) entry which is preliminary data.</text>
</comment>
<feature type="compositionally biased region" description="Pro residues" evidence="6">
    <location>
        <begin position="39"/>
        <end position="80"/>
    </location>
</feature>
<dbReference type="CDD" id="cd07981">
    <property type="entry name" value="HFD_TAF12"/>
    <property type="match status" value="1"/>
</dbReference>
<dbReference type="GO" id="GO:0000124">
    <property type="term" value="C:SAGA complex"/>
    <property type="evidence" value="ECO:0007669"/>
    <property type="project" value="InterPro"/>
</dbReference>
<dbReference type="InterPro" id="IPR003228">
    <property type="entry name" value="TFIID_TAF12_dom"/>
</dbReference>
<name>A0AAP0DUD7_9ASTR</name>
<keyword evidence="4" id="KW-0804">Transcription</keyword>
<feature type="compositionally biased region" description="Polar residues" evidence="6">
    <location>
        <begin position="338"/>
        <end position="359"/>
    </location>
</feature>
<feature type="compositionally biased region" description="Low complexity" evidence="6">
    <location>
        <begin position="189"/>
        <end position="218"/>
    </location>
</feature>
<evidence type="ECO:0000256" key="1">
    <source>
        <dbReference type="ARBA" id="ARBA00004123"/>
    </source>
</evidence>
<protein>
    <recommendedName>
        <fullName evidence="7">Transcription initiation factor TFIID subunit 12 domain-containing protein</fullName>
    </recommendedName>
</protein>
<evidence type="ECO:0000313" key="8">
    <source>
        <dbReference type="EMBL" id="KAK9079443.1"/>
    </source>
</evidence>
<feature type="compositionally biased region" description="Polar residues" evidence="6">
    <location>
        <begin position="367"/>
        <end position="377"/>
    </location>
</feature>
<feature type="compositionally biased region" description="Low complexity" evidence="6">
    <location>
        <begin position="305"/>
        <end position="327"/>
    </location>
</feature>
<sequence>MEQTPPTSSEPPPPQPQPPPPTTTPPLTTTTSSPEHPQSQPPSTPSPPSQPPLPPPVNPNPKLPNLPASQPLPPPQPQPLIPMSRPQFNRPYPPFPHFSSMTNHSATSSSSLPSIPSPQRGGMALGVPAHPSPQPPTSFSSLTPPTFGSQFGGLGRTGSVSVPESVPSTSAPQVRQSISGMQGVGMMGSLGSSSSLRASGVAASHPPRPLQSSSLRPQTSPHNQSANTQNFQDHNLLRLPSAGSPGPPAPTAPQNTQSHNQPWLSSGPQGKPPLPPPSFRPQMNPQTLQQRSLVPSQLQTAMSAPTQQPQTSSSLQSQSSSLPQQTQEQHYSLPPSRVPQSLAHQQQIARSRGLGNNQRPFAPAVGQASSVPPQLTANKPPPAVEPAEPCNRIISKRSIQEIVSQIDPSERLDPEVEDILVDIADDFVESVTTFACSLAKHRKSNTLESKDILLHLERNWNMSLPGFSGDEIKCYKKPFGNDVHRERLAAIKKSVAAAEAPNSKSLGGQAGGGAKGHPAKVPALVIGSPNPKARETT</sequence>
<keyword evidence="5" id="KW-0539">Nucleus</keyword>
<dbReference type="EMBL" id="JBCNJP010000003">
    <property type="protein sequence ID" value="KAK9079443.1"/>
    <property type="molecule type" value="Genomic_DNA"/>
</dbReference>
<dbReference type="PRINTS" id="PR01217">
    <property type="entry name" value="PRICHEXTENSN"/>
</dbReference>
<feature type="region of interest" description="Disordered" evidence="6">
    <location>
        <begin position="496"/>
        <end position="537"/>
    </location>
</feature>
<feature type="compositionally biased region" description="Pro residues" evidence="6">
    <location>
        <begin position="8"/>
        <end position="24"/>
    </location>
</feature>
<proteinExistence type="inferred from homology"/>
<comment type="subcellular location">
    <subcellularLocation>
        <location evidence="1">Nucleus</location>
    </subcellularLocation>
</comment>
<evidence type="ECO:0000313" key="9">
    <source>
        <dbReference type="Proteomes" id="UP001408789"/>
    </source>
</evidence>
<evidence type="ECO:0000256" key="6">
    <source>
        <dbReference type="SAM" id="MobiDB-lite"/>
    </source>
</evidence>
<evidence type="ECO:0000256" key="5">
    <source>
        <dbReference type="ARBA" id="ARBA00023242"/>
    </source>
</evidence>
<dbReference type="InterPro" id="IPR037794">
    <property type="entry name" value="TAF12"/>
</dbReference>
<dbReference type="PANTHER" id="PTHR12264">
    <property type="entry name" value="TRANSCRIPTION INITIATION FACTOR TFIID SUBUNIT 12"/>
    <property type="match status" value="1"/>
</dbReference>
<feature type="compositionally biased region" description="Low complexity" evidence="6">
    <location>
        <begin position="99"/>
        <end position="118"/>
    </location>
</feature>
<feature type="compositionally biased region" description="Pro residues" evidence="6">
    <location>
        <begin position="270"/>
        <end position="279"/>
    </location>
</feature>
<feature type="domain" description="Transcription initiation factor TFIID subunit 12" evidence="7">
    <location>
        <begin position="395"/>
        <end position="462"/>
    </location>
</feature>
<evidence type="ECO:0000256" key="2">
    <source>
        <dbReference type="ARBA" id="ARBA00007530"/>
    </source>
</evidence>
<dbReference type="SUPFAM" id="SSF47113">
    <property type="entry name" value="Histone-fold"/>
    <property type="match status" value="1"/>
</dbReference>
<feature type="compositionally biased region" description="Polar residues" evidence="6">
    <location>
        <begin position="281"/>
        <end position="304"/>
    </location>
</feature>
<organism evidence="8 9">
    <name type="scientific">Deinandra increscens subsp. villosa</name>
    <dbReference type="NCBI Taxonomy" id="3103831"/>
    <lineage>
        <taxon>Eukaryota</taxon>
        <taxon>Viridiplantae</taxon>
        <taxon>Streptophyta</taxon>
        <taxon>Embryophyta</taxon>
        <taxon>Tracheophyta</taxon>
        <taxon>Spermatophyta</taxon>
        <taxon>Magnoliopsida</taxon>
        <taxon>eudicotyledons</taxon>
        <taxon>Gunneridae</taxon>
        <taxon>Pentapetalae</taxon>
        <taxon>asterids</taxon>
        <taxon>campanulids</taxon>
        <taxon>Asterales</taxon>
        <taxon>Asteraceae</taxon>
        <taxon>Asteroideae</taxon>
        <taxon>Heliantheae alliance</taxon>
        <taxon>Madieae</taxon>
        <taxon>Madiinae</taxon>
        <taxon>Deinandra</taxon>
    </lineage>
</organism>
<comment type="similarity">
    <text evidence="2">Belongs to the TAF12 family.</text>
</comment>
<reference evidence="8 9" key="1">
    <citation type="submission" date="2024-04" db="EMBL/GenBank/DDBJ databases">
        <title>The reference genome of an endangered Asteraceae, Deinandra increscens subsp. villosa, native to the Central Coast of California.</title>
        <authorList>
            <person name="Guilliams M."/>
            <person name="Hasenstab-Lehman K."/>
            <person name="Meyer R."/>
            <person name="Mcevoy S."/>
        </authorList>
    </citation>
    <scope>NUCLEOTIDE SEQUENCE [LARGE SCALE GENOMIC DNA]</scope>
    <source>
        <tissue evidence="8">Leaf</tissue>
    </source>
</reference>
<evidence type="ECO:0000259" key="7">
    <source>
        <dbReference type="Pfam" id="PF03847"/>
    </source>
</evidence>
<accession>A0AAP0DUD7</accession>
<feature type="region of interest" description="Disordered" evidence="6">
    <location>
        <begin position="1"/>
        <end position="389"/>
    </location>
</feature>
<dbReference type="GO" id="GO:0005669">
    <property type="term" value="C:transcription factor TFIID complex"/>
    <property type="evidence" value="ECO:0007669"/>
    <property type="project" value="InterPro"/>
</dbReference>
<feature type="compositionally biased region" description="Low complexity" evidence="6">
    <location>
        <begin position="137"/>
        <end position="146"/>
    </location>
</feature>
<evidence type="ECO:0000256" key="4">
    <source>
        <dbReference type="ARBA" id="ARBA00023163"/>
    </source>
</evidence>
<dbReference type="Pfam" id="PF03847">
    <property type="entry name" value="TFIID_20kDa"/>
    <property type="match status" value="1"/>
</dbReference>
<evidence type="ECO:0000256" key="3">
    <source>
        <dbReference type="ARBA" id="ARBA00023015"/>
    </source>
</evidence>